<dbReference type="Proteomes" id="UP001500051">
    <property type="component" value="Unassembled WGS sequence"/>
</dbReference>
<proteinExistence type="predicted"/>
<organism evidence="1 2">
    <name type="scientific">Microlunatus aurantiacus</name>
    <dbReference type="NCBI Taxonomy" id="446786"/>
    <lineage>
        <taxon>Bacteria</taxon>
        <taxon>Bacillati</taxon>
        <taxon>Actinomycetota</taxon>
        <taxon>Actinomycetes</taxon>
        <taxon>Propionibacteriales</taxon>
        <taxon>Propionibacteriaceae</taxon>
        <taxon>Microlunatus</taxon>
    </lineage>
</organism>
<comment type="caution">
    <text evidence="1">The sequence shown here is derived from an EMBL/GenBank/DDBJ whole genome shotgun (WGS) entry which is preliminary data.</text>
</comment>
<sequence length="180" mass="18947">MTGQVLWLYGADAVGKSAVGWEAYAILAQAAAAGGAAGEPVAYVDTDYLGFCSPAPADQAALVAHNLAAVWAGFAAAGARRLVVSGIVVTVEDRGRFEQAIPGATFTFCRLTARADTVRARILLRREVEERSRGSELSAEARAELGAYGDRSVAFAELLKRPGWEDFAVATDDRAPGSDR</sequence>
<dbReference type="RefSeq" id="WP_344810639.1">
    <property type="nucleotide sequence ID" value="NZ_BAAAYX010000002.1"/>
</dbReference>
<reference evidence="2" key="1">
    <citation type="journal article" date="2019" name="Int. J. Syst. Evol. Microbiol.">
        <title>The Global Catalogue of Microorganisms (GCM) 10K type strain sequencing project: providing services to taxonomists for standard genome sequencing and annotation.</title>
        <authorList>
            <consortium name="The Broad Institute Genomics Platform"/>
            <consortium name="The Broad Institute Genome Sequencing Center for Infectious Disease"/>
            <person name="Wu L."/>
            <person name="Ma J."/>
        </authorList>
    </citation>
    <scope>NUCLEOTIDE SEQUENCE [LARGE SCALE GENOMIC DNA]</scope>
    <source>
        <strain evidence="2">JCM 16548</strain>
    </source>
</reference>
<evidence type="ECO:0000313" key="1">
    <source>
        <dbReference type="EMBL" id="GAA3692279.1"/>
    </source>
</evidence>
<evidence type="ECO:0008006" key="3">
    <source>
        <dbReference type="Google" id="ProtNLM"/>
    </source>
</evidence>
<accession>A0ABP7CKB2</accession>
<keyword evidence="2" id="KW-1185">Reference proteome</keyword>
<name>A0ABP7CKB2_9ACTN</name>
<dbReference type="Gene3D" id="3.40.50.300">
    <property type="entry name" value="P-loop containing nucleotide triphosphate hydrolases"/>
    <property type="match status" value="1"/>
</dbReference>
<gene>
    <name evidence="1" type="ORF">GCM10022204_04550</name>
</gene>
<evidence type="ECO:0000313" key="2">
    <source>
        <dbReference type="Proteomes" id="UP001500051"/>
    </source>
</evidence>
<protein>
    <recommendedName>
        <fullName evidence="3">AAA domain-containing protein</fullName>
    </recommendedName>
</protein>
<dbReference type="InterPro" id="IPR027417">
    <property type="entry name" value="P-loop_NTPase"/>
</dbReference>
<dbReference type="EMBL" id="BAAAYX010000002">
    <property type="protein sequence ID" value="GAA3692279.1"/>
    <property type="molecule type" value="Genomic_DNA"/>
</dbReference>